<keyword evidence="7" id="KW-1185">Reference proteome</keyword>
<dbReference type="PROSITE" id="PS50977">
    <property type="entry name" value="HTH_TETR_2"/>
    <property type="match status" value="1"/>
</dbReference>
<evidence type="ECO:0000313" key="7">
    <source>
        <dbReference type="Proteomes" id="UP000553776"/>
    </source>
</evidence>
<dbReference type="AlphaFoldDB" id="A0A841TVL7"/>
<evidence type="ECO:0000256" key="2">
    <source>
        <dbReference type="ARBA" id="ARBA00023125"/>
    </source>
</evidence>
<evidence type="ECO:0000256" key="3">
    <source>
        <dbReference type="ARBA" id="ARBA00023163"/>
    </source>
</evidence>
<dbReference type="GO" id="GO:0003700">
    <property type="term" value="F:DNA-binding transcription factor activity"/>
    <property type="evidence" value="ECO:0007669"/>
    <property type="project" value="TreeGrafter"/>
</dbReference>
<evidence type="ECO:0000256" key="1">
    <source>
        <dbReference type="ARBA" id="ARBA00023015"/>
    </source>
</evidence>
<feature type="domain" description="HTH tetR-type" evidence="5">
    <location>
        <begin position="14"/>
        <end position="73"/>
    </location>
</feature>
<dbReference type="PANTHER" id="PTHR30055:SF234">
    <property type="entry name" value="HTH-TYPE TRANSCRIPTIONAL REGULATOR BETI"/>
    <property type="match status" value="1"/>
</dbReference>
<keyword evidence="1" id="KW-0805">Transcription regulation</keyword>
<dbReference type="InterPro" id="IPR001647">
    <property type="entry name" value="HTH_TetR"/>
</dbReference>
<dbReference type="InterPro" id="IPR009057">
    <property type="entry name" value="Homeodomain-like_sf"/>
</dbReference>
<dbReference type="EMBL" id="JACJVR010000020">
    <property type="protein sequence ID" value="MBB6691068.1"/>
    <property type="molecule type" value="Genomic_DNA"/>
</dbReference>
<accession>A0A841TVL7</accession>
<dbReference type="Gene3D" id="1.10.357.10">
    <property type="entry name" value="Tetracycline Repressor, domain 2"/>
    <property type="match status" value="1"/>
</dbReference>
<dbReference type="SUPFAM" id="SSF46689">
    <property type="entry name" value="Homeodomain-like"/>
    <property type="match status" value="1"/>
</dbReference>
<dbReference type="PANTHER" id="PTHR30055">
    <property type="entry name" value="HTH-TYPE TRANSCRIPTIONAL REGULATOR RUTR"/>
    <property type="match status" value="1"/>
</dbReference>
<dbReference type="GO" id="GO:0000976">
    <property type="term" value="F:transcription cis-regulatory region binding"/>
    <property type="evidence" value="ECO:0007669"/>
    <property type="project" value="TreeGrafter"/>
</dbReference>
<keyword evidence="3" id="KW-0804">Transcription</keyword>
<gene>
    <name evidence="6" type="ORF">H7B90_06590</name>
</gene>
<protein>
    <submittedName>
        <fullName evidence="6">TetR/AcrR family transcriptional regulator</fullName>
    </submittedName>
</protein>
<organism evidence="6 7">
    <name type="scientific">Cohnella xylanilytica</name>
    <dbReference type="NCBI Taxonomy" id="557555"/>
    <lineage>
        <taxon>Bacteria</taxon>
        <taxon>Bacillati</taxon>
        <taxon>Bacillota</taxon>
        <taxon>Bacilli</taxon>
        <taxon>Bacillales</taxon>
        <taxon>Paenibacillaceae</taxon>
        <taxon>Cohnella</taxon>
    </lineage>
</organism>
<comment type="caution">
    <text evidence="6">The sequence shown here is derived from an EMBL/GenBank/DDBJ whole genome shotgun (WGS) entry which is preliminary data.</text>
</comment>
<dbReference type="InterPro" id="IPR050109">
    <property type="entry name" value="HTH-type_TetR-like_transc_reg"/>
</dbReference>
<keyword evidence="2 4" id="KW-0238">DNA-binding</keyword>
<dbReference type="Proteomes" id="UP000553776">
    <property type="component" value="Unassembled WGS sequence"/>
</dbReference>
<feature type="DNA-binding region" description="H-T-H motif" evidence="4">
    <location>
        <begin position="36"/>
        <end position="55"/>
    </location>
</feature>
<reference evidence="6 7" key="1">
    <citation type="submission" date="2020-08" db="EMBL/GenBank/DDBJ databases">
        <title>Cohnella phylogeny.</title>
        <authorList>
            <person name="Dunlap C."/>
        </authorList>
    </citation>
    <scope>NUCLEOTIDE SEQUENCE [LARGE SCALE GENOMIC DNA]</scope>
    <source>
        <strain evidence="6 7">DSM 25239</strain>
    </source>
</reference>
<name>A0A841TVL7_9BACL</name>
<evidence type="ECO:0000259" key="5">
    <source>
        <dbReference type="PROSITE" id="PS50977"/>
    </source>
</evidence>
<proteinExistence type="predicted"/>
<evidence type="ECO:0000256" key="4">
    <source>
        <dbReference type="PROSITE-ProRule" id="PRU00335"/>
    </source>
</evidence>
<sequence>MCPRTKEQNELIRMQRREQILDAAAHAYFRTGGSFDIRDVAREAKLGYGTVYHYYPNRHLLIEDVLGSGFERCEQALAEWADLSGGGPENRKLLAYCIALLRLWQSDARAYLVYKMAMEHYAGLPEKDRPPAKRRFMEQLYVPLQSIAQREDDSVDHMLAVLVGCCGLRYYAGNSELDVDRISQLAVQAITKESWNEHGHFKKQA</sequence>
<evidence type="ECO:0000313" key="6">
    <source>
        <dbReference type="EMBL" id="MBB6691068.1"/>
    </source>
</evidence>